<dbReference type="InterPro" id="IPR029069">
    <property type="entry name" value="HotDog_dom_sf"/>
</dbReference>
<name>A0A160N048_9GAMM</name>
<sequence>MSDAGYPPIADLLPHAGDMVLLDTVIEAGEEHIVCSRLVQSDGLFEYGDGLPAWAGVELMAQAVAAWAGWQARCERRPVRVGFLLGTRHYRSDLDVFPSGTELRVEAVRSFHDDGGMGVFACRIDSAAGRAEARLSVFSPPDPDAFLATLARAATHD</sequence>
<gene>
    <name evidence="1" type="ORF">ATSB10_15360</name>
</gene>
<dbReference type="EMBL" id="CP014841">
    <property type="protein sequence ID" value="AND68990.1"/>
    <property type="molecule type" value="Genomic_DNA"/>
</dbReference>
<dbReference type="RefSeq" id="WP_205631107.1">
    <property type="nucleotide sequence ID" value="NZ_CP014841.1"/>
</dbReference>
<evidence type="ECO:0000313" key="1">
    <source>
        <dbReference type="EMBL" id="AND68990.1"/>
    </source>
</evidence>
<evidence type="ECO:0000313" key="2">
    <source>
        <dbReference type="Proteomes" id="UP000077255"/>
    </source>
</evidence>
<organism evidence="1 2">
    <name type="scientific">Dyella thiooxydans</name>
    <dbReference type="NCBI Taxonomy" id="445710"/>
    <lineage>
        <taxon>Bacteria</taxon>
        <taxon>Pseudomonadati</taxon>
        <taxon>Pseudomonadota</taxon>
        <taxon>Gammaproteobacteria</taxon>
        <taxon>Lysobacterales</taxon>
        <taxon>Rhodanobacteraceae</taxon>
        <taxon>Dyella</taxon>
    </lineage>
</organism>
<protein>
    <recommendedName>
        <fullName evidence="3">3-hydroxylacyl-ACP dehydratase</fullName>
    </recommendedName>
</protein>
<dbReference type="Gene3D" id="3.10.129.10">
    <property type="entry name" value="Hotdog Thioesterase"/>
    <property type="match status" value="1"/>
</dbReference>
<dbReference type="AlphaFoldDB" id="A0A160N048"/>
<dbReference type="SUPFAM" id="SSF54637">
    <property type="entry name" value="Thioesterase/thiol ester dehydrase-isomerase"/>
    <property type="match status" value="1"/>
</dbReference>
<dbReference type="STRING" id="445710.ATSB10_15360"/>
<dbReference type="PIRSF" id="PIRSF020565">
    <property type="entry name" value="3Ho_Ac_ACP_DH_prd"/>
    <property type="match status" value="1"/>
</dbReference>
<accession>A0A160N048</accession>
<dbReference type="InterPro" id="IPR016776">
    <property type="entry name" value="ApeP-like_dehydratase"/>
</dbReference>
<dbReference type="Pfam" id="PF22817">
    <property type="entry name" value="ApeP-like"/>
    <property type="match status" value="1"/>
</dbReference>
<dbReference type="Proteomes" id="UP000077255">
    <property type="component" value="Chromosome"/>
</dbReference>
<reference evidence="1 2" key="1">
    <citation type="submission" date="2016-02" db="EMBL/GenBank/DDBJ databases">
        <title>Complete genome sequencing and analysis of ATSB10, Dyella thiooxydans isolated from rhizosphere soil of sunflower (Helianthus annuus L.).</title>
        <authorList>
            <person name="Lee Y."/>
            <person name="Hwangbo K."/>
            <person name="Chung H."/>
            <person name="Yoo J."/>
            <person name="Kim K.Y."/>
            <person name="Sa T.M."/>
            <person name="Um Y."/>
            <person name="Madhaiyan M."/>
        </authorList>
    </citation>
    <scope>NUCLEOTIDE SEQUENCE [LARGE SCALE GENOMIC DNA]</scope>
    <source>
        <strain evidence="1 2">ATSB10</strain>
    </source>
</reference>
<evidence type="ECO:0008006" key="3">
    <source>
        <dbReference type="Google" id="ProtNLM"/>
    </source>
</evidence>
<proteinExistence type="predicted"/>
<dbReference type="CDD" id="cd01289">
    <property type="entry name" value="FabA_like"/>
    <property type="match status" value="1"/>
</dbReference>
<keyword evidence="2" id="KW-1185">Reference proteome</keyword>
<dbReference type="KEGG" id="dtx:ATSB10_15360"/>
<dbReference type="PATRIC" id="fig|445710.3.peg.1533"/>